<dbReference type="EMBL" id="MUIZ01000001">
    <property type="protein sequence ID" value="OUK05142.1"/>
    <property type="molecule type" value="Genomic_DNA"/>
</dbReference>
<proteinExistence type="predicted"/>
<evidence type="ECO:0000313" key="2">
    <source>
        <dbReference type="EMBL" id="OUK05142.1"/>
    </source>
</evidence>
<gene>
    <name evidence="2" type="ORF">BZZ03_00020</name>
</gene>
<dbReference type="GO" id="GO:0003677">
    <property type="term" value="F:DNA binding"/>
    <property type="evidence" value="ECO:0007669"/>
    <property type="project" value="UniProtKB-KW"/>
</dbReference>
<organism evidence="2 3">
    <name type="scientific">Lactococcus petauri</name>
    <dbReference type="NCBI Taxonomy" id="1940789"/>
    <lineage>
        <taxon>Bacteria</taxon>
        <taxon>Bacillati</taxon>
        <taxon>Bacillota</taxon>
        <taxon>Bacilli</taxon>
        <taxon>Lactobacillales</taxon>
        <taxon>Streptococcaceae</taxon>
        <taxon>Lactococcus</taxon>
    </lineage>
</organism>
<dbReference type="Proteomes" id="UP000194606">
    <property type="component" value="Unassembled WGS sequence"/>
</dbReference>
<evidence type="ECO:0008006" key="4">
    <source>
        <dbReference type="Google" id="ProtNLM"/>
    </source>
</evidence>
<accession>A0A252CF15</accession>
<evidence type="ECO:0000313" key="3">
    <source>
        <dbReference type="Proteomes" id="UP000194606"/>
    </source>
</evidence>
<dbReference type="RefSeq" id="WP_086581814.1">
    <property type="nucleotide sequence ID" value="NZ_MUIZ01000001.1"/>
</dbReference>
<sequence length="278" mass="32423">MKQYKTIPSDRFPYEAAFVDYKIKNDAILPETAQAYAGKLAVFFDRLKQNNFIFQKTNKITTISIEDIQQQFEIISQVYSPLTYNKIHQCLNQYYKFLIVELHLPVPPLTWAISTEKIQRAKQALHLDWTQMAQQILENKDLRVDSQLAFLLFSKGWSTKMMGTPDSAHLLPLFQWTKKEAAFLREYPRHLSEEEFLFINVQGSKMPHMTLLSRLSKALSIFNLPHKHGALRHDARVSYIAKHNLDALDIQNVYGFKASGRWVEELLKDANKMTQEND</sequence>
<name>A0A252CF15_9LACT</name>
<reference evidence="2 3" key="1">
    <citation type="submission" date="2017-02" db="EMBL/GenBank/DDBJ databases">
        <authorList>
            <person name="Peterson S.W."/>
        </authorList>
    </citation>
    <scope>NUCLEOTIDE SEQUENCE [LARGE SCALE GENOMIC DNA]</scope>
    <source>
        <strain evidence="2">159469</strain>
    </source>
</reference>
<dbReference type="InterPro" id="IPR010998">
    <property type="entry name" value="Integrase_recombinase_N"/>
</dbReference>
<comment type="caution">
    <text evidence="2">The sequence shown here is derived from an EMBL/GenBank/DDBJ whole genome shotgun (WGS) entry which is preliminary data.</text>
</comment>
<evidence type="ECO:0000256" key="1">
    <source>
        <dbReference type="ARBA" id="ARBA00023125"/>
    </source>
</evidence>
<dbReference type="Gene3D" id="1.10.150.130">
    <property type="match status" value="1"/>
</dbReference>
<protein>
    <recommendedName>
        <fullName evidence="4">Integrase</fullName>
    </recommendedName>
</protein>
<dbReference type="SUPFAM" id="SSF56349">
    <property type="entry name" value="DNA breaking-rejoining enzymes"/>
    <property type="match status" value="1"/>
</dbReference>
<dbReference type="AlphaFoldDB" id="A0A252CF15"/>
<dbReference type="InterPro" id="IPR011010">
    <property type="entry name" value="DNA_brk_join_enz"/>
</dbReference>
<keyword evidence="1" id="KW-0238">DNA-binding</keyword>